<evidence type="ECO:0000256" key="5">
    <source>
        <dbReference type="PIRSR" id="PIRSR000615-3"/>
    </source>
</evidence>
<feature type="binding site" evidence="5">
    <location>
        <position position="162"/>
    </location>
    <ligand>
        <name>Mg(2+)</name>
        <dbReference type="ChEBI" id="CHEBI:18420"/>
    </ligand>
</feature>
<dbReference type="InterPro" id="IPR011009">
    <property type="entry name" value="Kinase-like_dom_sf"/>
</dbReference>
<dbReference type="PROSITE" id="PS00109">
    <property type="entry name" value="PROTEIN_KINASE_TYR"/>
    <property type="match status" value="1"/>
</dbReference>
<dbReference type="InterPro" id="IPR001245">
    <property type="entry name" value="Ser-Thr/Tyr_kinase_cat_dom"/>
</dbReference>
<feature type="active site" description="Proton acceptor" evidence="3">
    <location>
        <position position="157"/>
    </location>
</feature>
<dbReference type="GO" id="GO:0005524">
    <property type="term" value="F:ATP binding"/>
    <property type="evidence" value="ECO:0007669"/>
    <property type="project" value="UniProtKB-KW"/>
</dbReference>
<dbReference type="GO" id="GO:0046872">
    <property type="term" value="F:metal ion binding"/>
    <property type="evidence" value="ECO:0007669"/>
    <property type="project" value="UniProtKB-KW"/>
</dbReference>
<keyword evidence="5" id="KW-0479">Metal-binding</keyword>
<comment type="caution">
    <text evidence="7">The sequence shown here is derived from an EMBL/GenBank/DDBJ whole genome shotgun (WGS) entry which is preliminary data.</text>
</comment>
<proteinExistence type="predicted"/>
<evidence type="ECO:0000256" key="4">
    <source>
        <dbReference type="PIRSR" id="PIRSR000615-2"/>
    </source>
</evidence>
<keyword evidence="1 4" id="KW-0547">Nucleotide-binding</keyword>
<evidence type="ECO:0000256" key="1">
    <source>
        <dbReference type="ARBA" id="ARBA00022741"/>
    </source>
</evidence>
<dbReference type="PANTHER" id="PTHR24418">
    <property type="entry name" value="TYROSINE-PROTEIN KINASE"/>
    <property type="match status" value="1"/>
</dbReference>
<dbReference type="Gene3D" id="1.10.510.10">
    <property type="entry name" value="Transferase(Phosphotransferase) domain 1"/>
    <property type="match status" value="1"/>
</dbReference>
<dbReference type="FunFam" id="1.10.510.10:FF:000052">
    <property type="entry name" value="Tyrosine-protein kinase"/>
    <property type="match status" value="1"/>
</dbReference>
<dbReference type="SUPFAM" id="SSF56112">
    <property type="entry name" value="Protein kinase-like (PK-like)"/>
    <property type="match status" value="1"/>
</dbReference>
<evidence type="ECO:0000313" key="8">
    <source>
        <dbReference type="Proteomes" id="UP000520962"/>
    </source>
</evidence>
<accession>A0A7L0IIX7</accession>
<reference evidence="7 8" key="1">
    <citation type="submission" date="2019-09" db="EMBL/GenBank/DDBJ databases">
        <title>Bird 10,000 Genomes (B10K) Project - Family phase.</title>
        <authorList>
            <person name="Zhang G."/>
        </authorList>
    </citation>
    <scope>NUCLEOTIDE SEQUENCE [LARGE SCALE GENOMIC DNA]</scope>
    <source>
        <strain evidence="7">B10K-DU-007-02</strain>
        <tissue evidence="7">Mixed tissue sample</tissue>
    </source>
</reference>
<feature type="non-terminal residue" evidence="7">
    <location>
        <position position="1"/>
    </location>
</feature>
<feature type="binding site" evidence="4">
    <location>
        <position position="161"/>
    </location>
    <ligand>
        <name>ATP</name>
        <dbReference type="ChEBI" id="CHEBI:30616"/>
    </ligand>
</feature>
<evidence type="ECO:0000256" key="2">
    <source>
        <dbReference type="ARBA" id="ARBA00022840"/>
    </source>
</evidence>
<keyword evidence="7" id="KW-0808">Transferase</keyword>
<dbReference type="Proteomes" id="UP000520962">
    <property type="component" value="Unassembled WGS sequence"/>
</dbReference>
<dbReference type="InterPro" id="IPR050198">
    <property type="entry name" value="Non-receptor_tyrosine_kinases"/>
</dbReference>
<evidence type="ECO:0000256" key="3">
    <source>
        <dbReference type="PIRSR" id="PIRSR000615-1"/>
    </source>
</evidence>
<organism evidence="7 8">
    <name type="scientific">Piprites chloris</name>
    <name type="common">Wing-barred manakin</name>
    <dbReference type="NCBI Taxonomy" id="114369"/>
    <lineage>
        <taxon>Eukaryota</taxon>
        <taxon>Metazoa</taxon>
        <taxon>Chordata</taxon>
        <taxon>Craniata</taxon>
        <taxon>Vertebrata</taxon>
        <taxon>Euteleostomi</taxon>
        <taxon>Archelosauria</taxon>
        <taxon>Archosauria</taxon>
        <taxon>Dinosauria</taxon>
        <taxon>Saurischia</taxon>
        <taxon>Theropoda</taxon>
        <taxon>Coelurosauria</taxon>
        <taxon>Aves</taxon>
        <taxon>Neognathae</taxon>
        <taxon>Neoaves</taxon>
        <taxon>Telluraves</taxon>
        <taxon>Australaves</taxon>
        <taxon>Passeriformes</taxon>
        <taxon>Pipridae</taxon>
        <taxon>Piprites</taxon>
    </lineage>
</organism>
<dbReference type="InterPro" id="IPR000719">
    <property type="entry name" value="Prot_kinase_dom"/>
</dbReference>
<feature type="binding site" evidence="5">
    <location>
        <position position="175"/>
    </location>
    <ligand>
        <name>Mg(2+)</name>
        <dbReference type="ChEBI" id="CHEBI:18420"/>
    </ligand>
</feature>
<keyword evidence="5" id="KW-0460">Magnesium</keyword>
<name>A0A7L0IIX7_PIPCL</name>
<feature type="non-terminal residue" evidence="7">
    <location>
        <position position="286"/>
    </location>
</feature>
<evidence type="ECO:0000313" key="7">
    <source>
        <dbReference type="EMBL" id="NXK31842.1"/>
    </source>
</evidence>
<keyword evidence="7" id="KW-0418">Kinase</keyword>
<feature type="domain" description="Protein kinase" evidence="6">
    <location>
        <begin position="35"/>
        <end position="286"/>
    </location>
</feature>
<keyword evidence="8" id="KW-1185">Reference proteome</keyword>
<gene>
    <name evidence="7" type="primary">Txk</name>
    <name evidence="7" type="ORF">PIPCHL_R04611</name>
</gene>
<dbReference type="Pfam" id="PF07714">
    <property type="entry name" value="PK_Tyr_Ser-Thr"/>
    <property type="match status" value="1"/>
</dbReference>
<evidence type="ECO:0000259" key="6">
    <source>
        <dbReference type="PROSITE" id="PS50011"/>
    </source>
</evidence>
<keyword evidence="2 4" id="KW-0067">ATP-binding</keyword>
<dbReference type="InterPro" id="IPR008266">
    <property type="entry name" value="Tyr_kinase_AS"/>
</dbReference>
<dbReference type="PRINTS" id="PR00109">
    <property type="entry name" value="TYRKINASE"/>
</dbReference>
<dbReference type="AlphaFoldDB" id="A0A7L0IIX7"/>
<dbReference type="GO" id="GO:0004672">
    <property type="term" value="F:protein kinase activity"/>
    <property type="evidence" value="ECO:0007669"/>
    <property type="project" value="InterPro"/>
</dbReference>
<protein>
    <submittedName>
        <fullName evidence="7">TXK kinase</fullName>
    </submittedName>
</protein>
<dbReference type="EMBL" id="VXAH01000043">
    <property type="protein sequence ID" value="NXK31842.1"/>
    <property type="molecule type" value="Genomic_DNA"/>
</dbReference>
<dbReference type="PIRSF" id="PIRSF000615">
    <property type="entry name" value="TyrPK_CSF1-R"/>
    <property type="match status" value="1"/>
</dbReference>
<sequence>GLTTRLRYPVGSDGCSSTATAGLNYEEWGLNPSELMFIKKLGCGQIGVAYLSKWRATIKVAIKTTNEGAMSEDDFMEEAQLMMKLSHPKLVQLYGVCTHHVMITTLYVVTEFMENGCLLHYLRQRRGELGRDVLLSMCQDVCKGMEYLERNSFIHCDLAARNCLVNTDNTVKVSDFGIARYEAIDTVALFSKRTGAKLPIKWSSPEVFHFKKYSSKSDVWSFGVLMWEVFTEGKMPFENKAYSEVVHEISHGNQLYQPHLASHSVYRVMYSCWNKKPEGCPTFAEL</sequence>
<dbReference type="PROSITE" id="PS50011">
    <property type="entry name" value="PROTEIN_KINASE_DOM"/>
    <property type="match status" value="1"/>
</dbReference>